<organism evidence="2 3">
    <name type="scientific">Hydra vulgaris</name>
    <name type="common">Hydra</name>
    <name type="synonym">Hydra attenuata</name>
    <dbReference type="NCBI Taxonomy" id="6087"/>
    <lineage>
        <taxon>Eukaryota</taxon>
        <taxon>Metazoa</taxon>
        <taxon>Cnidaria</taxon>
        <taxon>Hydrozoa</taxon>
        <taxon>Hydroidolina</taxon>
        <taxon>Anthoathecata</taxon>
        <taxon>Aplanulata</taxon>
        <taxon>Hydridae</taxon>
        <taxon>Hydra</taxon>
    </lineage>
</organism>
<evidence type="ECO:0000313" key="3">
    <source>
        <dbReference type="RefSeq" id="XP_065674097.1"/>
    </source>
</evidence>
<evidence type="ECO:0000313" key="2">
    <source>
        <dbReference type="Proteomes" id="UP001652625"/>
    </source>
</evidence>
<sequence>MVIGTIQFVRDVGTIIRESSKRKALYESLFDSDDVVLNLVSLCPTRWRIREKVISRIMTTNGEVYETLSQLAGDRSVRVDARAKISGLGKQVSKAQTFYGVLLCNALFSKFELVAKALQNPSLSASTAEKCVQFLLAQLQDLRSDEFASELHRKVQRSSTVNAPARFSHGAQSRNVEQLTTDVIWKKSLFEAIDHSVAELLRRFNQEGLHKIASTEAILIGSCTSTSNAATLASMPLQSLPNNVDVPMLQLQLQLLPQLFKDKSLPKDLHQLAAALKDLEPSTRRLFDMVEQVVVLCLSVPISVADSERSFSVLGRLNTWLRSTMSQSRLTHLALMRINKDYLDKADITALMEEFVAKTRKRSSVFGHFLQ</sequence>
<evidence type="ECO:0000259" key="1">
    <source>
        <dbReference type="Pfam" id="PF05699"/>
    </source>
</evidence>
<dbReference type="InterPro" id="IPR052958">
    <property type="entry name" value="IFN-induced_PKR_regulator"/>
</dbReference>
<gene>
    <name evidence="3" type="primary">LOC136091041</name>
</gene>
<name>A0ABM4DHY1_HYDVU</name>
<dbReference type="Proteomes" id="UP001652625">
    <property type="component" value="Chromosome 14"/>
</dbReference>
<dbReference type="RefSeq" id="XP_065674097.1">
    <property type="nucleotide sequence ID" value="XM_065818025.1"/>
</dbReference>
<feature type="domain" description="HAT C-terminal dimerisation" evidence="1">
    <location>
        <begin position="287"/>
        <end position="341"/>
    </location>
</feature>
<dbReference type="InterPro" id="IPR012337">
    <property type="entry name" value="RNaseH-like_sf"/>
</dbReference>
<keyword evidence="2" id="KW-1185">Reference proteome</keyword>
<dbReference type="GeneID" id="136091041"/>
<dbReference type="PANTHER" id="PTHR46289:SF17">
    <property type="entry name" value="HAT C-TERMINAL DIMERISATION DOMAIN-CONTAINING PROTEIN"/>
    <property type="match status" value="1"/>
</dbReference>
<dbReference type="SUPFAM" id="SSF53098">
    <property type="entry name" value="Ribonuclease H-like"/>
    <property type="match status" value="1"/>
</dbReference>
<dbReference type="Pfam" id="PF05699">
    <property type="entry name" value="Dimer_Tnp_hAT"/>
    <property type="match status" value="1"/>
</dbReference>
<dbReference type="InterPro" id="IPR008906">
    <property type="entry name" value="HATC_C_dom"/>
</dbReference>
<dbReference type="PANTHER" id="PTHR46289">
    <property type="entry name" value="52 KDA REPRESSOR OF THE INHIBITOR OF THE PROTEIN KINASE-LIKE PROTEIN-RELATED"/>
    <property type="match status" value="1"/>
</dbReference>
<accession>A0ABM4DHY1</accession>
<reference evidence="3" key="1">
    <citation type="submission" date="2025-08" db="UniProtKB">
        <authorList>
            <consortium name="RefSeq"/>
        </authorList>
    </citation>
    <scope>IDENTIFICATION</scope>
</reference>
<proteinExistence type="predicted"/>
<protein>
    <submittedName>
        <fullName evidence="3">Uncharacterized protein LOC136091041</fullName>
    </submittedName>
</protein>